<dbReference type="InterPro" id="IPR029058">
    <property type="entry name" value="AB_hydrolase_fold"/>
</dbReference>
<dbReference type="SUPFAM" id="SSF53474">
    <property type="entry name" value="alpha/beta-Hydrolases"/>
    <property type="match status" value="1"/>
</dbReference>
<accession>A0A455UBB8</accession>
<dbReference type="KEGG" id="hsr:HSBAA_48260"/>
<protein>
    <recommendedName>
        <fullName evidence="3">Alpha/beta hydrolase</fullName>
    </recommendedName>
</protein>
<organism evidence="1 2">
    <name type="scientific">Vreelandella sulfidaeris</name>
    <dbReference type="NCBI Taxonomy" id="115553"/>
    <lineage>
        <taxon>Bacteria</taxon>
        <taxon>Pseudomonadati</taxon>
        <taxon>Pseudomonadota</taxon>
        <taxon>Gammaproteobacteria</taxon>
        <taxon>Oceanospirillales</taxon>
        <taxon>Halomonadaceae</taxon>
        <taxon>Vreelandella</taxon>
    </lineage>
</organism>
<reference evidence="1 2" key="1">
    <citation type="journal article" date="2019" name="Microbiol. Resour. Announc.">
        <title>Complete Genome Sequence of Halomonas sulfidaeris Strain Esulfide1 Isolated from a Metal Sulfide Rock at a Depth of 2,200 Meters, Obtained Using Nanopore Sequencing.</title>
        <authorList>
            <person name="Saito M."/>
            <person name="Nishigata A."/>
            <person name="Galipon J."/>
            <person name="Arakawa K."/>
        </authorList>
    </citation>
    <scope>NUCLEOTIDE SEQUENCE [LARGE SCALE GENOMIC DNA]</scope>
    <source>
        <strain evidence="1 2">ATCC BAA-803</strain>
    </source>
</reference>
<proteinExistence type="predicted"/>
<dbReference type="Gene3D" id="3.40.50.1820">
    <property type="entry name" value="alpha/beta hydrolase"/>
    <property type="match status" value="1"/>
</dbReference>
<dbReference type="AlphaFoldDB" id="A0A455UBB8"/>
<evidence type="ECO:0000313" key="1">
    <source>
        <dbReference type="EMBL" id="BBI63520.1"/>
    </source>
</evidence>
<gene>
    <name evidence="1" type="ORF">HSBAA_48260</name>
</gene>
<evidence type="ECO:0008006" key="3">
    <source>
        <dbReference type="Google" id="ProtNLM"/>
    </source>
</evidence>
<dbReference type="Proteomes" id="UP000320231">
    <property type="component" value="Chromosome"/>
</dbReference>
<dbReference type="EMBL" id="AP019514">
    <property type="protein sequence ID" value="BBI63520.1"/>
    <property type="molecule type" value="Genomic_DNA"/>
</dbReference>
<name>A0A455UBB8_9GAMM</name>
<evidence type="ECO:0000313" key="2">
    <source>
        <dbReference type="Proteomes" id="UP000320231"/>
    </source>
</evidence>
<sequence length="82" mass="8938">MLNRGYALAGSARHPLRDWQYDPAREVANLDLVLDRFEKTYEGPEHIIQFGCSGAGHTALAVAEDFSDRVDGAVALSAHTPV</sequence>